<dbReference type="GO" id="GO:0005886">
    <property type="term" value="C:plasma membrane"/>
    <property type="evidence" value="ECO:0007669"/>
    <property type="project" value="TreeGrafter"/>
</dbReference>
<evidence type="ECO:0008006" key="5">
    <source>
        <dbReference type="Google" id="ProtNLM"/>
    </source>
</evidence>
<dbReference type="AlphaFoldDB" id="A0A9X5I3L0"/>
<protein>
    <recommendedName>
        <fullName evidence="5">Chain-length determining protein</fullName>
    </recommendedName>
</protein>
<reference evidence="3 4" key="1">
    <citation type="journal article" date="2015" name="Genome Announc.">
        <title>Draft Genome Sequence of the Terrestrial Cyanobacterium Scytonema millei VB511283, Isolated from Eastern India.</title>
        <authorList>
            <person name="Sen D."/>
            <person name="Chandrababunaidu M.M."/>
            <person name="Singh D."/>
            <person name="Sanghi N."/>
            <person name="Ghorai A."/>
            <person name="Mishra G.P."/>
            <person name="Madduluri M."/>
            <person name="Adhikary S.P."/>
            <person name="Tripathy S."/>
        </authorList>
    </citation>
    <scope>NUCLEOTIDE SEQUENCE [LARGE SCALE GENOMIC DNA]</scope>
    <source>
        <strain evidence="3 4">VB511283</strain>
    </source>
</reference>
<comment type="caution">
    <text evidence="3">The sequence shown here is derived from an EMBL/GenBank/DDBJ whole genome shotgun (WGS) entry which is preliminary data.</text>
</comment>
<proteinExistence type="predicted"/>
<feature type="transmembrane region" description="Helical" evidence="2">
    <location>
        <begin position="431"/>
        <end position="453"/>
    </location>
</feature>
<accession>A0A9X5I3L0</accession>
<evidence type="ECO:0000313" key="3">
    <source>
        <dbReference type="EMBL" id="NHC34588.1"/>
    </source>
</evidence>
<keyword evidence="2" id="KW-1133">Transmembrane helix</keyword>
<feature type="transmembrane region" description="Helical" evidence="2">
    <location>
        <begin position="21"/>
        <end position="43"/>
    </location>
</feature>
<dbReference type="PANTHER" id="PTHR32309">
    <property type="entry name" value="TYROSINE-PROTEIN KINASE"/>
    <property type="match status" value="1"/>
</dbReference>
<keyword evidence="1" id="KW-0175">Coiled coil</keyword>
<evidence type="ECO:0000256" key="2">
    <source>
        <dbReference type="SAM" id="Phobius"/>
    </source>
</evidence>
<gene>
    <name evidence="3" type="ORF">QH73_0007925</name>
</gene>
<feature type="coiled-coil region" evidence="1">
    <location>
        <begin position="333"/>
        <end position="391"/>
    </location>
</feature>
<dbReference type="EMBL" id="JTJC03000002">
    <property type="protein sequence ID" value="NHC34588.1"/>
    <property type="molecule type" value="Genomic_DNA"/>
</dbReference>
<evidence type="ECO:0000256" key="1">
    <source>
        <dbReference type="SAM" id="Coils"/>
    </source>
</evidence>
<organism evidence="3 4">
    <name type="scientific">Scytonema millei VB511283</name>
    <dbReference type="NCBI Taxonomy" id="1245923"/>
    <lineage>
        <taxon>Bacteria</taxon>
        <taxon>Bacillati</taxon>
        <taxon>Cyanobacteriota</taxon>
        <taxon>Cyanophyceae</taxon>
        <taxon>Nostocales</taxon>
        <taxon>Scytonemataceae</taxon>
        <taxon>Scytonema</taxon>
    </lineage>
</organism>
<sequence>MTESVTISRPFPKSRLQQVHWSPYLLIGILANAAIWCSALAYLKLKAPTYTSGWAVNVPGTAAQARVSLPEIGQTSLDSSSPYSISTQDPRQNYKFLAESDAVIQIAATQMDISPQEFGKPKVKIGDSTSIIEFQMTGDNPEEARDKSYALYRAIQARVNELRVQEFIQRDASFQTALSSSQRKLEMAQKRLSDYKAISGLNSSDQLKALSDNIEALRKQRAEIVAQQQQSNSRLQQLAANLNLSEQDAANAFVLQTDQVFQQNLKNYSEASADLVTLSAKFLPDHPTIVAEQNKRDAAAQAMLVRSESLLGRPVSQDLIQQLNLNTSNGSARESLFQALVDAQAENRGLQSQAKETEQQILQLENRLRTLSQKETTLEALRRELQVSEAVFSSTLANLDIIRSNAFGSYPLLQIVAEPNLPKSPSSPKRMFILLGATGGSLFVSAGILAFWLRQRRMTMLELEHKTQHRIVEG</sequence>
<dbReference type="RefSeq" id="WP_039716851.1">
    <property type="nucleotide sequence ID" value="NZ_JTJC03000002.1"/>
</dbReference>
<dbReference type="Proteomes" id="UP000031532">
    <property type="component" value="Unassembled WGS sequence"/>
</dbReference>
<dbReference type="GO" id="GO:0004713">
    <property type="term" value="F:protein tyrosine kinase activity"/>
    <property type="evidence" value="ECO:0007669"/>
    <property type="project" value="TreeGrafter"/>
</dbReference>
<keyword evidence="2" id="KW-0812">Transmembrane</keyword>
<dbReference type="InterPro" id="IPR050445">
    <property type="entry name" value="Bact_polysacc_biosynth/exp"/>
</dbReference>
<dbReference type="PANTHER" id="PTHR32309:SF13">
    <property type="entry name" value="FERRIC ENTEROBACTIN TRANSPORT PROTEIN FEPE"/>
    <property type="match status" value="1"/>
</dbReference>
<keyword evidence="2" id="KW-0472">Membrane</keyword>
<keyword evidence="4" id="KW-1185">Reference proteome</keyword>
<feature type="coiled-coil region" evidence="1">
    <location>
        <begin position="178"/>
        <end position="227"/>
    </location>
</feature>
<dbReference type="OrthoDB" id="6148968at2"/>
<name>A0A9X5I3L0_9CYAN</name>
<evidence type="ECO:0000313" key="4">
    <source>
        <dbReference type="Proteomes" id="UP000031532"/>
    </source>
</evidence>